<evidence type="ECO:0000313" key="1">
    <source>
        <dbReference type="EMBL" id="KAL1266373.1"/>
    </source>
</evidence>
<accession>A0ABR3MP22</accession>
<protein>
    <submittedName>
        <fullName evidence="1">Uncharacterized protein</fullName>
    </submittedName>
</protein>
<organism evidence="1 2">
    <name type="scientific">Cirrhinus molitorella</name>
    <name type="common">mud carp</name>
    <dbReference type="NCBI Taxonomy" id="172907"/>
    <lineage>
        <taxon>Eukaryota</taxon>
        <taxon>Metazoa</taxon>
        <taxon>Chordata</taxon>
        <taxon>Craniata</taxon>
        <taxon>Vertebrata</taxon>
        <taxon>Euteleostomi</taxon>
        <taxon>Actinopterygii</taxon>
        <taxon>Neopterygii</taxon>
        <taxon>Teleostei</taxon>
        <taxon>Ostariophysi</taxon>
        <taxon>Cypriniformes</taxon>
        <taxon>Cyprinidae</taxon>
        <taxon>Labeoninae</taxon>
        <taxon>Labeonini</taxon>
        <taxon>Cirrhinus</taxon>
    </lineage>
</organism>
<keyword evidence="2" id="KW-1185">Reference proteome</keyword>
<comment type="caution">
    <text evidence="1">The sequence shown here is derived from an EMBL/GenBank/DDBJ whole genome shotgun (WGS) entry which is preliminary data.</text>
</comment>
<evidence type="ECO:0000313" key="2">
    <source>
        <dbReference type="Proteomes" id="UP001558613"/>
    </source>
</evidence>
<dbReference type="Proteomes" id="UP001558613">
    <property type="component" value="Unassembled WGS sequence"/>
</dbReference>
<reference evidence="1 2" key="1">
    <citation type="submission" date="2023-09" db="EMBL/GenBank/DDBJ databases">
        <authorList>
            <person name="Wang M."/>
        </authorList>
    </citation>
    <scope>NUCLEOTIDE SEQUENCE [LARGE SCALE GENOMIC DNA]</scope>
    <source>
        <strain evidence="1">GT-2023</strain>
        <tissue evidence="1">Liver</tissue>
    </source>
</reference>
<proteinExistence type="predicted"/>
<gene>
    <name evidence="1" type="ORF">QQF64_002048</name>
</gene>
<name>A0ABR3MP22_9TELE</name>
<dbReference type="EMBL" id="JAYMGO010000010">
    <property type="protein sequence ID" value="KAL1266373.1"/>
    <property type="molecule type" value="Genomic_DNA"/>
</dbReference>
<sequence>MISAIRFPTIQFNLLYPRKGFLRLTNGVSSFYKRFLLSSAWSRPSPDTDRVLCSMQMERWRTDGRIERESEMEDRWKRRP</sequence>